<gene>
    <name evidence="4" type="ORF">ACFQGO_11015</name>
</gene>
<dbReference type="PROSITE" id="PS50801">
    <property type="entry name" value="STAS"/>
    <property type="match status" value="1"/>
</dbReference>
<evidence type="ECO:0000259" key="3">
    <source>
        <dbReference type="PROSITE" id="PS50801"/>
    </source>
</evidence>
<reference evidence="5" key="1">
    <citation type="journal article" date="2019" name="Int. J. Syst. Evol. Microbiol.">
        <title>The Global Catalogue of Microorganisms (GCM) 10K type strain sequencing project: providing services to taxonomists for standard genome sequencing and annotation.</title>
        <authorList>
            <consortium name="The Broad Institute Genomics Platform"/>
            <consortium name="The Broad Institute Genome Sequencing Center for Infectious Disease"/>
            <person name="Wu L."/>
            <person name="Ma J."/>
        </authorList>
    </citation>
    <scope>NUCLEOTIDE SEQUENCE [LARGE SCALE GENOMIC DNA]</scope>
    <source>
        <strain evidence="5">JCM 9918</strain>
    </source>
</reference>
<dbReference type="InterPro" id="IPR003658">
    <property type="entry name" value="Anti-sigma_ant"/>
</dbReference>
<sequence>MTDTQGAARPERLSIGLTSVDGVRVVTLRGEVDHTVRERFSAALLPGGDTGPRIVVDLGEVTFMDSSGVNVLVAAHHQVREAQGWLRIAGARDPVRRLLRLVALDQVIACHPSVEEALAA</sequence>
<dbReference type="SUPFAM" id="SSF52091">
    <property type="entry name" value="SpoIIaa-like"/>
    <property type="match status" value="1"/>
</dbReference>
<name>A0ABW1B515_9ACTN</name>
<feature type="domain" description="STAS" evidence="3">
    <location>
        <begin position="13"/>
        <end position="120"/>
    </location>
</feature>
<dbReference type="PANTHER" id="PTHR33495:SF2">
    <property type="entry name" value="ANTI-SIGMA FACTOR ANTAGONIST TM_1081-RELATED"/>
    <property type="match status" value="1"/>
</dbReference>
<dbReference type="PANTHER" id="PTHR33495">
    <property type="entry name" value="ANTI-SIGMA FACTOR ANTAGONIST TM_1081-RELATED-RELATED"/>
    <property type="match status" value="1"/>
</dbReference>
<dbReference type="CDD" id="cd07043">
    <property type="entry name" value="STAS_anti-anti-sigma_factors"/>
    <property type="match status" value="1"/>
</dbReference>
<dbReference type="InterPro" id="IPR002645">
    <property type="entry name" value="STAS_dom"/>
</dbReference>
<dbReference type="RefSeq" id="WP_272172424.1">
    <property type="nucleotide sequence ID" value="NZ_JAQOSL010000053.1"/>
</dbReference>
<dbReference type="NCBIfam" id="TIGR00377">
    <property type="entry name" value="ant_ant_sig"/>
    <property type="match status" value="1"/>
</dbReference>
<accession>A0ABW1B515</accession>
<dbReference type="Gene3D" id="3.30.750.24">
    <property type="entry name" value="STAS domain"/>
    <property type="match status" value="1"/>
</dbReference>
<evidence type="ECO:0000256" key="2">
    <source>
        <dbReference type="RuleBase" id="RU003749"/>
    </source>
</evidence>
<evidence type="ECO:0000313" key="4">
    <source>
        <dbReference type="EMBL" id="MFC5808037.1"/>
    </source>
</evidence>
<dbReference type="EMBL" id="JBHSNZ010000006">
    <property type="protein sequence ID" value="MFC5808037.1"/>
    <property type="molecule type" value="Genomic_DNA"/>
</dbReference>
<comment type="caution">
    <text evidence="4">The sequence shown here is derived from an EMBL/GenBank/DDBJ whole genome shotgun (WGS) entry which is preliminary data.</text>
</comment>
<evidence type="ECO:0000313" key="5">
    <source>
        <dbReference type="Proteomes" id="UP001596112"/>
    </source>
</evidence>
<evidence type="ECO:0000256" key="1">
    <source>
        <dbReference type="ARBA" id="ARBA00009013"/>
    </source>
</evidence>
<protein>
    <recommendedName>
        <fullName evidence="2">Anti-sigma factor antagonist</fullName>
    </recommendedName>
</protein>
<dbReference type="Proteomes" id="UP001596112">
    <property type="component" value="Unassembled WGS sequence"/>
</dbReference>
<keyword evidence="5" id="KW-1185">Reference proteome</keyword>
<dbReference type="InterPro" id="IPR036513">
    <property type="entry name" value="STAS_dom_sf"/>
</dbReference>
<organism evidence="4 5">
    <name type="scientific">Streptomyces heilongjiangensis</name>
    <dbReference type="NCBI Taxonomy" id="945052"/>
    <lineage>
        <taxon>Bacteria</taxon>
        <taxon>Bacillati</taxon>
        <taxon>Actinomycetota</taxon>
        <taxon>Actinomycetes</taxon>
        <taxon>Kitasatosporales</taxon>
        <taxon>Streptomycetaceae</taxon>
        <taxon>Streptomyces</taxon>
    </lineage>
</organism>
<dbReference type="Pfam" id="PF01740">
    <property type="entry name" value="STAS"/>
    <property type="match status" value="1"/>
</dbReference>
<comment type="similarity">
    <text evidence="1 2">Belongs to the anti-sigma-factor antagonist family.</text>
</comment>
<proteinExistence type="inferred from homology"/>